<dbReference type="Proteomes" id="UP000246121">
    <property type="component" value="Unassembled WGS sequence"/>
</dbReference>
<evidence type="ECO:0000313" key="2">
    <source>
        <dbReference type="Proteomes" id="UP000246121"/>
    </source>
</evidence>
<dbReference type="VEuPathDB" id="TriTrypDB:TcCL_NonESM06079"/>
<organism evidence="1 2">
    <name type="scientific">Trypanosoma cruzi</name>
    <dbReference type="NCBI Taxonomy" id="5693"/>
    <lineage>
        <taxon>Eukaryota</taxon>
        <taxon>Discoba</taxon>
        <taxon>Euglenozoa</taxon>
        <taxon>Kinetoplastea</taxon>
        <taxon>Metakinetoplastina</taxon>
        <taxon>Trypanosomatida</taxon>
        <taxon>Trypanosomatidae</taxon>
        <taxon>Trypanosoma</taxon>
        <taxon>Schizotrypanum</taxon>
    </lineage>
</organism>
<name>A0A2V2VRF4_TRYCR</name>
<reference evidence="1 2" key="1">
    <citation type="journal article" date="2018" name="Microb. Genom.">
        <title>Expanding an expanded genome: long-read sequencing of Trypanosoma cruzi.</title>
        <authorList>
            <person name="Berna L."/>
            <person name="Rodriguez M."/>
            <person name="Chiribao M.L."/>
            <person name="Parodi-Talice A."/>
            <person name="Pita S."/>
            <person name="Rijo G."/>
            <person name="Alvarez-Valin F."/>
            <person name="Robello C."/>
        </authorList>
    </citation>
    <scope>NUCLEOTIDE SEQUENCE [LARGE SCALE GENOMIC DNA]</scope>
    <source>
        <strain evidence="1 2">Dm28c</strain>
    </source>
</reference>
<dbReference type="VEuPathDB" id="TriTrypDB:BCY84_15029"/>
<dbReference type="VEuPathDB" id="TriTrypDB:C3747_47g69"/>
<protein>
    <submittedName>
        <fullName evidence="1">Uncharacterized protein</fullName>
    </submittedName>
</protein>
<gene>
    <name evidence="1" type="ORF">C4B63_10g433</name>
</gene>
<dbReference type="VEuPathDB" id="TriTrypDB:TcG_01563"/>
<dbReference type="VEuPathDB" id="TriTrypDB:C4B63_10g433"/>
<sequence length="282" mass="31644">MTMGRLAFSTSCLRRHATGGLTVKSLDRFESDVPIVLQRLPPPPPSSSAAEMPQGGTYKTFRRSAYAVLRNRNTSPGVCAKNLLSPKEFLSTPNRNRCCCAALLYRVTEQEPENSSSAVSRSEEDRERDDFVFALKLADVEQPLRELVGEAKYEALVGPALAQAQQVGLCECLRQLEEAEGVGKREGFWVARLLLTPEEDNRVKWLREDGELSSAAFARFLRFGRCTSRTTPVKNIDLNFDNLRVSRHAWWRTVWIGACVTPLPSILLRFIAGSSDRIFVMF</sequence>
<comment type="caution">
    <text evidence="1">The sequence shown here is derived from an EMBL/GenBank/DDBJ whole genome shotgun (WGS) entry which is preliminary data.</text>
</comment>
<accession>A0A2V2VRF4</accession>
<dbReference type="VEuPathDB" id="TriTrypDB:TcBrA4_0128060"/>
<dbReference type="VEuPathDB" id="TriTrypDB:Tc_MARK_3061"/>
<evidence type="ECO:0000313" key="1">
    <source>
        <dbReference type="EMBL" id="PWU99019.1"/>
    </source>
</evidence>
<dbReference type="VEuPathDB" id="TriTrypDB:TCSYLVIO_010663"/>
<proteinExistence type="predicted"/>
<dbReference type="VEuPathDB" id="TriTrypDB:ECC02_005488"/>
<dbReference type="EMBL" id="PRFA01000010">
    <property type="protein sequence ID" value="PWU99019.1"/>
    <property type="molecule type" value="Genomic_DNA"/>
</dbReference>
<dbReference type="AlphaFoldDB" id="A0A2V2VRF4"/>